<dbReference type="Pfam" id="PF06087">
    <property type="entry name" value="Tyr-DNA_phospho"/>
    <property type="match status" value="1"/>
</dbReference>
<comment type="similarity">
    <text evidence="2">Belongs to the tyrosyl-DNA phosphodiesterase family.</text>
</comment>
<dbReference type="SUPFAM" id="SSF56024">
    <property type="entry name" value="Phospholipase D/nuclease"/>
    <property type="match status" value="2"/>
</dbReference>
<organism evidence="11 12">
    <name type="scientific">Cerrena zonata</name>
    <dbReference type="NCBI Taxonomy" id="2478898"/>
    <lineage>
        <taxon>Eukaryota</taxon>
        <taxon>Fungi</taxon>
        <taxon>Dikarya</taxon>
        <taxon>Basidiomycota</taxon>
        <taxon>Agaricomycotina</taxon>
        <taxon>Agaricomycetes</taxon>
        <taxon>Polyporales</taxon>
        <taxon>Cerrenaceae</taxon>
        <taxon>Cerrena</taxon>
    </lineage>
</organism>
<proteinExistence type="inferred from homology"/>
<gene>
    <name evidence="11" type="ORF">QCA50_012329</name>
</gene>
<keyword evidence="12" id="KW-1185">Reference proteome</keyword>
<feature type="binding site" evidence="10">
    <location>
        <position position="243"/>
    </location>
    <ligand>
        <name>substrate</name>
    </ligand>
</feature>
<evidence type="ECO:0000256" key="9">
    <source>
        <dbReference type="PIRSR" id="PIRSR610347-1"/>
    </source>
</evidence>
<reference evidence="11 12" key="1">
    <citation type="submission" date="2022-09" db="EMBL/GenBank/DDBJ databases">
        <authorList>
            <person name="Palmer J.M."/>
        </authorList>
    </citation>
    <scope>NUCLEOTIDE SEQUENCE [LARGE SCALE GENOMIC DNA]</scope>
    <source>
        <strain evidence="11 12">DSM 7382</strain>
    </source>
</reference>
<sequence length="366" mass="41318">MLLFYKTGRLRVMVSTANLLPIDWRDIENSVWMQDFPLRSAPIPHDSKASDFPATWTRILRSLNVAPALITMGKNGHNNLPISRLEDLRCKWDFSKVEVQLIPSLAGKHEGWPKVIQSGHPALMKGIRDVGGRTPKGKELVLECQGSSVGTYSTQWMNEFYCSTRGDSAEEWLDQPKTRRSKLPYPPIKILFPSAKTVKESVLGERGGGTMFCRRNQWVAAKFPRELFHDSRSRRGKVLMHSKMIIGTFRDHSLTSKDKATQSGAETESEDDDIVVLDSKGTKEEKLIGWAYVGSHNFTPSAWGTLSGSSFNPSLNITNFELGVLLPLRRKEDLDSVVCWERPAKKYVIGTDEPWMQSESPFFAED</sequence>
<evidence type="ECO:0000256" key="4">
    <source>
        <dbReference type="ARBA" id="ARBA00022763"/>
    </source>
</evidence>
<keyword evidence="7" id="KW-0234">DNA repair</keyword>
<evidence type="ECO:0008006" key="13">
    <source>
        <dbReference type="Google" id="ProtNLM"/>
    </source>
</evidence>
<dbReference type="InterPro" id="IPR010347">
    <property type="entry name" value="Tdp1"/>
</dbReference>
<accession>A0AAW0FW35</accession>
<keyword evidence="4" id="KW-0227">DNA damage</keyword>
<dbReference type="GO" id="GO:0005634">
    <property type="term" value="C:nucleus"/>
    <property type="evidence" value="ECO:0007669"/>
    <property type="project" value="UniProtKB-SubCell"/>
</dbReference>
<dbReference type="GO" id="GO:0017005">
    <property type="term" value="F:3'-tyrosyl-DNA phosphodiesterase activity"/>
    <property type="evidence" value="ECO:0007669"/>
    <property type="project" value="TreeGrafter"/>
</dbReference>
<evidence type="ECO:0000256" key="1">
    <source>
        <dbReference type="ARBA" id="ARBA00004123"/>
    </source>
</evidence>
<dbReference type="GO" id="GO:0004527">
    <property type="term" value="F:exonuclease activity"/>
    <property type="evidence" value="ECO:0007669"/>
    <property type="project" value="UniProtKB-KW"/>
</dbReference>
<name>A0AAW0FW35_9APHY</name>
<evidence type="ECO:0000256" key="3">
    <source>
        <dbReference type="ARBA" id="ARBA00022722"/>
    </source>
</evidence>
<dbReference type="PANTHER" id="PTHR12415:SF0">
    <property type="entry name" value="TYROSYL-DNA PHOSPHODIESTERASE 1"/>
    <property type="match status" value="1"/>
</dbReference>
<evidence type="ECO:0000256" key="6">
    <source>
        <dbReference type="ARBA" id="ARBA00022839"/>
    </source>
</evidence>
<dbReference type="GO" id="GO:0006281">
    <property type="term" value="P:DNA repair"/>
    <property type="evidence" value="ECO:0007669"/>
    <property type="project" value="UniProtKB-KW"/>
</dbReference>
<keyword evidence="6" id="KW-0269">Exonuclease</keyword>
<dbReference type="GO" id="GO:0003690">
    <property type="term" value="F:double-stranded DNA binding"/>
    <property type="evidence" value="ECO:0007669"/>
    <property type="project" value="TreeGrafter"/>
</dbReference>
<dbReference type="Proteomes" id="UP001385951">
    <property type="component" value="Unassembled WGS sequence"/>
</dbReference>
<evidence type="ECO:0000256" key="2">
    <source>
        <dbReference type="ARBA" id="ARBA00010205"/>
    </source>
</evidence>
<dbReference type="CDD" id="cd09123">
    <property type="entry name" value="PLDc_Tdp1_2"/>
    <property type="match status" value="1"/>
</dbReference>
<keyword evidence="8" id="KW-0539">Nucleus</keyword>
<comment type="caution">
    <text evidence="11">The sequence shown here is derived from an EMBL/GenBank/DDBJ whole genome shotgun (WGS) entry which is preliminary data.</text>
</comment>
<evidence type="ECO:0000313" key="12">
    <source>
        <dbReference type="Proteomes" id="UP001385951"/>
    </source>
</evidence>
<keyword evidence="3" id="KW-0540">Nuclease</keyword>
<evidence type="ECO:0000256" key="5">
    <source>
        <dbReference type="ARBA" id="ARBA00022801"/>
    </source>
</evidence>
<keyword evidence="5" id="KW-0378">Hydrolase</keyword>
<evidence type="ECO:0000313" key="11">
    <source>
        <dbReference type="EMBL" id="KAK7684382.1"/>
    </source>
</evidence>
<evidence type="ECO:0000256" key="10">
    <source>
        <dbReference type="PIRSR" id="PIRSR610347-2"/>
    </source>
</evidence>
<protein>
    <recommendedName>
        <fullName evidence="13">Phospholipase D/nuclease</fullName>
    </recommendedName>
</protein>
<dbReference type="EMBL" id="JASBNA010000025">
    <property type="protein sequence ID" value="KAK7684382.1"/>
    <property type="molecule type" value="Genomic_DNA"/>
</dbReference>
<evidence type="ECO:0000256" key="8">
    <source>
        <dbReference type="ARBA" id="ARBA00023242"/>
    </source>
</evidence>
<dbReference type="AlphaFoldDB" id="A0AAW0FW35"/>
<comment type="subcellular location">
    <subcellularLocation>
        <location evidence="1">Nucleus</location>
    </subcellularLocation>
</comment>
<dbReference type="PANTHER" id="PTHR12415">
    <property type="entry name" value="TYROSYL-DNA PHOSPHODIESTERASE 1"/>
    <property type="match status" value="1"/>
</dbReference>
<evidence type="ECO:0000256" key="7">
    <source>
        <dbReference type="ARBA" id="ARBA00023204"/>
    </source>
</evidence>
<feature type="active site" description="Proton donor/acceptor" evidence="9">
    <location>
        <position position="241"/>
    </location>
</feature>
<dbReference type="GO" id="GO:0003697">
    <property type="term" value="F:single-stranded DNA binding"/>
    <property type="evidence" value="ECO:0007669"/>
    <property type="project" value="TreeGrafter"/>
</dbReference>
<dbReference type="Gene3D" id="3.30.870.10">
    <property type="entry name" value="Endonuclease Chain A"/>
    <property type="match status" value="2"/>
</dbReference>